<gene>
    <name evidence="5" type="ORF">JL102_22730</name>
</gene>
<organism evidence="5 6">
    <name type="scientific">Fulvivirga sediminis</name>
    <dbReference type="NCBI Taxonomy" id="2803949"/>
    <lineage>
        <taxon>Bacteria</taxon>
        <taxon>Pseudomonadati</taxon>
        <taxon>Bacteroidota</taxon>
        <taxon>Cytophagia</taxon>
        <taxon>Cytophagales</taxon>
        <taxon>Fulvivirgaceae</taxon>
        <taxon>Fulvivirga</taxon>
    </lineage>
</organism>
<dbReference type="SUPFAM" id="SSF55073">
    <property type="entry name" value="Nucleotide cyclase"/>
    <property type="match status" value="1"/>
</dbReference>
<evidence type="ECO:0000256" key="1">
    <source>
        <dbReference type="ARBA" id="ARBA00022741"/>
    </source>
</evidence>
<dbReference type="PROSITE" id="PS50125">
    <property type="entry name" value="GUANYLATE_CYCLASE_2"/>
    <property type="match status" value="1"/>
</dbReference>
<dbReference type="PANTHER" id="PTHR45655">
    <property type="entry name" value="GUANYLATE CYCLASE SOLUBLE SUBUNIT BETA-2"/>
    <property type="match status" value="1"/>
</dbReference>
<evidence type="ECO:0000259" key="4">
    <source>
        <dbReference type="PROSITE" id="PS50125"/>
    </source>
</evidence>
<dbReference type="InterPro" id="IPR029787">
    <property type="entry name" value="Nucleotide_cyclase"/>
</dbReference>
<dbReference type="GO" id="GO:0004016">
    <property type="term" value="F:adenylate cyclase activity"/>
    <property type="evidence" value="ECO:0007669"/>
    <property type="project" value="UniProtKB-ARBA"/>
</dbReference>
<dbReference type="SMART" id="SM00044">
    <property type="entry name" value="CYCc"/>
    <property type="match status" value="1"/>
</dbReference>
<protein>
    <submittedName>
        <fullName evidence="5">Adenylate/guanylate cyclase domain-containing protein</fullName>
    </submittedName>
</protein>
<comment type="caution">
    <text evidence="5">The sequence shown here is derived from an EMBL/GenBank/DDBJ whole genome shotgun (WGS) entry which is preliminary data.</text>
</comment>
<dbReference type="AlphaFoldDB" id="A0A937FDM5"/>
<dbReference type="PANTHER" id="PTHR45655:SF13">
    <property type="entry name" value="SOLUBLE GUANYLATE CYCLASE GCY-32-RELATED"/>
    <property type="match status" value="1"/>
</dbReference>
<keyword evidence="1" id="KW-0547">Nucleotide-binding</keyword>
<dbReference type="GO" id="GO:0000166">
    <property type="term" value="F:nucleotide binding"/>
    <property type="evidence" value="ECO:0007669"/>
    <property type="project" value="UniProtKB-KW"/>
</dbReference>
<reference evidence="5" key="1">
    <citation type="submission" date="2021-01" db="EMBL/GenBank/DDBJ databases">
        <title>Fulvivirga kasyanovii gen. nov., sp nov., a novel member of the phylum Bacteroidetes isolated from seawater in a mussel farm.</title>
        <authorList>
            <person name="Zhao L.-H."/>
            <person name="Wang Z.-J."/>
        </authorList>
    </citation>
    <scope>NUCLEOTIDE SEQUENCE</scope>
    <source>
        <strain evidence="5">2943</strain>
    </source>
</reference>
<dbReference type="RefSeq" id="WP_202246774.1">
    <property type="nucleotide sequence ID" value="NZ_JAESIY010000022.1"/>
</dbReference>
<comment type="similarity">
    <text evidence="3">Belongs to the adenylyl cyclase class-4/guanylyl cyclase family.</text>
</comment>
<evidence type="ECO:0000256" key="2">
    <source>
        <dbReference type="ARBA" id="ARBA00023239"/>
    </source>
</evidence>
<dbReference type="GO" id="GO:0019934">
    <property type="term" value="P:cGMP-mediated signaling"/>
    <property type="evidence" value="ECO:0007669"/>
    <property type="project" value="TreeGrafter"/>
</dbReference>
<proteinExistence type="inferred from homology"/>
<dbReference type="Gene3D" id="3.30.70.1230">
    <property type="entry name" value="Nucleotide cyclase"/>
    <property type="match status" value="1"/>
</dbReference>
<sequence>MEGLEEQAIQAFKNFWIQWGSRNDDENHDILTMVDHQFIGFGTNAHELWKNKTDLKYQRIREISQIADSYDYELNWVESQAMADHLALVCGEICLYVRIRLKMVVLEKIRNTIIFERKHNNELKIKHWHCSLPDQATEREVVSGTFLPKKYDNTSVFFCDFVGFTYLVEHVNPEILIAELNEIYHKFDQIMEEEEMEKIQVYGDGYLAVCGLQYNMPEHAIHCIAAGKKILNYLNTRNEKKELKWTAQIGVHSGSLVAGVVGEKKYSYNIFGDTVTTANRLETSSEPNKINISEPTYNLVKHAYSCRYRGKVEAKGKGLIDMFYVDL</sequence>
<dbReference type="GO" id="GO:0008074">
    <property type="term" value="C:guanylate cyclase complex, soluble"/>
    <property type="evidence" value="ECO:0007669"/>
    <property type="project" value="TreeGrafter"/>
</dbReference>
<dbReference type="EMBL" id="JAESIY010000022">
    <property type="protein sequence ID" value="MBL3658980.1"/>
    <property type="molecule type" value="Genomic_DNA"/>
</dbReference>
<dbReference type="PROSITE" id="PS00452">
    <property type="entry name" value="GUANYLATE_CYCLASE_1"/>
    <property type="match status" value="1"/>
</dbReference>
<evidence type="ECO:0000313" key="5">
    <source>
        <dbReference type="EMBL" id="MBL3658980.1"/>
    </source>
</evidence>
<dbReference type="CDD" id="cd07302">
    <property type="entry name" value="CHD"/>
    <property type="match status" value="1"/>
</dbReference>
<evidence type="ECO:0000256" key="3">
    <source>
        <dbReference type="RuleBase" id="RU000405"/>
    </source>
</evidence>
<accession>A0A937FDM5</accession>
<dbReference type="GO" id="GO:0004383">
    <property type="term" value="F:guanylate cyclase activity"/>
    <property type="evidence" value="ECO:0007669"/>
    <property type="project" value="TreeGrafter"/>
</dbReference>
<dbReference type="Proteomes" id="UP000659388">
    <property type="component" value="Unassembled WGS sequence"/>
</dbReference>
<keyword evidence="2 3" id="KW-0456">Lyase</keyword>
<evidence type="ECO:0000313" key="6">
    <source>
        <dbReference type="Proteomes" id="UP000659388"/>
    </source>
</evidence>
<dbReference type="GO" id="GO:0070482">
    <property type="term" value="P:response to oxygen levels"/>
    <property type="evidence" value="ECO:0007669"/>
    <property type="project" value="TreeGrafter"/>
</dbReference>
<keyword evidence="6" id="KW-1185">Reference proteome</keyword>
<dbReference type="InterPro" id="IPR018297">
    <property type="entry name" value="A/G_cyclase_CS"/>
</dbReference>
<feature type="domain" description="Guanylate cyclase" evidence="4">
    <location>
        <begin position="155"/>
        <end position="282"/>
    </location>
</feature>
<name>A0A937FDM5_9BACT</name>
<dbReference type="Pfam" id="PF00211">
    <property type="entry name" value="Guanylate_cyc"/>
    <property type="match status" value="1"/>
</dbReference>
<dbReference type="InterPro" id="IPR001054">
    <property type="entry name" value="A/G_cyclase"/>
</dbReference>